<dbReference type="Proteomes" id="UP001199106">
    <property type="component" value="Unassembled WGS sequence"/>
</dbReference>
<evidence type="ECO:0000313" key="3">
    <source>
        <dbReference type="Proteomes" id="UP001199106"/>
    </source>
</evidence>
<organism evidence="2 3">
    <name type="scientific">Alternaria panax</name>
    <dbReference type="NCBI Taxonomy" id="48097"/>
    <lineage>
        <taxon>Eukaryota</taxon>
        <taxon>Fungi</taxon>
        <taxon>Dikarya</taxon>
        <taxon>Ascomycota</taxon>
        <taxon>Pezizomycotina</taxon>
        <taxon>Dothideomycetes</taxon>
        <taxon>Pleosporomycetidae</taxon>
        <taxon>Pleosporales</taxon>
        <taxon>Pleosporineae</taxon>
        <taxon>Pleosporaceae</taxon>
        <taxon>Alternaria</taxon>
        <taxon>Alternaria sect. Panax</taxon>
    </lineage>
</organism>
<feature type="coiled-coil region" evidence="1">
    <location>
        <begin position="225"/>
        <end position="269"/>
    </location>
</feature>
<gene>
    <name evidence="2" type="ORF">G6011_05922</name>
</gene>
<accession>A0AAD4FEI0</accession>
<sequence length="318" mass="36603">MAIITIKANQPVIGLPDTNYLVVPKFSISPLYAQALSNIYASFAADLFIPHDPKWTASPMSPSARTEYNSWNHCRTYIPRYQSEREINMGDRYTTDPRGLLPGERLRQSELEDHSGNKALYPQSGDLALDGEVKRAKAASSSSSCSSSSTQHVQRKPILKCDLVQEISLILYNTKVTKEKFPTPFCELPDDRFVEWVVRNLGLLGMGAWEVECEAMDVLWRTKEKRREERAVEDKQRTAENVKEDTPEMVDMRLRLDAIQKRRMEKQKEKKSVSRILRRGKQDHKEVTSVEEVDLQITKHPARISYMAWIKACLCRKR</sequence>
<evidence type="ECO:0000313" key="2">
    <source>
        <dbReference type="EMBL" id="KAG9189054.1"/>
    </source>
</evidence>
<reference evidence="2" key="1">
    <citation type="submission" date="2021-07" db="EMBL/GenBank/DDBJ databases">
        <title>Genome Resource of American Ginseng Black Spot Pathogen Alternaria panax.</title>
        <authorList>
            <person name="Qiu C."/>
            <person name="Wang W."/>
            <person name="Liu Z."/>
        </authorList>
    </citation>
    <scope>NUCLEOTIDE SEQUENCE</scope>
    <source>
        <strain evidence="2">BNCC115425</strain>
    </source>
</reference>
<dbReference type="AlphaFoldDB" id="A0AAD4FEI0"/>
<dbReference type="EMBL" id="JAANER010000005">
    <property type="protein sequence ID" value="KAG9189054.1"/>
    <property type="molecule type" value="Genomic_DNA"/>
</dbReference>
<evidence type="ECO:0000256" key="1">
    <source>
        <dbReference type="SAM" id="Coils"/>
    </source>
</evidence>
<protein>
    <submittedName>
        <fullName evidence="2">Uncharacterized protein</fullName>
    </submittedName>
</protein>
<proteinExistence type="predicted"/>
<comment type="caution">
    <text evidence="2">The sequence shown here is derived from an EMBL/GenBank/DDBJ whole genome shotgun (WGS) entry which is preliminary data.</text>
</comment>
<name>A0AAD4FEI0_9PLEO</name>
<keyword evidence="3" id="KW-1185">Reference proteome</keyword>
<keyword evidence="1" id="KW-0175">Coiled coil</keyword>